<dbReference type="Gene3D" id="3.90.280.10">
    <property type="entry name" value="PEBP-like"/>
    <property type="match status" value="1"/>
</dbReference>
<dbReference type="NCBIfam" id="TIGR00481">
    <property type="entry name" value="YbhB/YbcL family Raf kinase inhibitor-like protein"/>
    <property type="match status" value="1"/>
</dbReference>
<dbReference type="Pfam" id="PF01161">
    <property type="entry name" value="PBP"/>
    <property type="match status" value="1"/>
</dbReference>
<sequence length="260" mass="28997">MRCSTSKRCSARCFPNVASVLRYGNGMAFGGFRGNRQSVIWKWQFTRKCLRKLPFNARVLGVNKKRTGDTVRDTGTMLVSADFNTIPEQYAKNAPDDARVDGVPCVSFPFYIDHLNPAAKYLHWEFSDPDSIPVCGFEWIHWTMANLPVAALMFDPSDAHALQIPPDFSRRVTAMIPEAVQGRNSQASPLYGQDQRNLQLVAHYTGPQPPDKDHGYVLQIWGTTSPIAGLEQGFWLNEMLHGLEHSQVVDGGGITLIGKC</sequence>
<dbReference type="InterPro" id="IPR008914">
    <property type="entry name" value="PEBP"/>
</dbReference>
<dbReference type="Proteomes" id="UP000008394">
    <property type="component" value="Chromosome"/>
</dbReference>
<proteinExistence type="inferred from homology"/>
<dbReference type="SUPFAM" id="SSF49777">
    <property type="entry name" value="PEBP-like"/>
    <property type="match status" value="1"/>
</dbReference>
<comment type="similarity">
    <text evidence="1">Belongs to the UPF0098 family.</text>
</comment>
<gene>
    <name evidence="2" type="ORF">BALAC2494_00898</name>
</gene>
<evidence type="ECO:0000256" key="1">
    <source>
        <dbReference type="ARBA" id="ARBA00007120"/>
    </source>
</evidence>
<dbReference type="InterPro" id="IPR005247">
    <property type="entry name" value="YbhB_YbcL/LppC-like"/>
</dbReference>
<protein>
    <submittedName>
        <fullName evidence="2">Phosphatidylethanolamine-binding protein</fullName>
    </submittedName>
</protein>
<dbReference type="EMBL" id="CP002915">
    <property type="protein sequence ID" value="AEK29677.1"/>
    <property type="molecule type" value="Genomic_DNA"/>
</dbReference>
<accession>A0A806FG03</accession>
<evidence type="ECO:0000313" key="3">
    <source>
        <dbReference type="Proteomes" id="UP000008394"/>
    </source>
</evidence>
<name>A0A806FG03_BIFAN</name>
<organism evidence="2 3">
    <name type="scientific">Bifidobacterium animalis subsp. lactis CNCM I-2494</name>
    <dbReference type="NCBI Taxonomy" id="1042403"/>
    <lineage>
        <taxon>Bacteria</taxon>
        <taxon>Bacillati</taxon>
        <taxon>Actinomycetota</taxon>
        <taxon>Actinomycetes</taxon>
        <taxon>Bifidobacteriales</taxon>
        <taxon>Bifidobacteriaceae</taxon>
        <taxon>Bifidobacterium</taxon>
    </lineage>
</organism>
<dbReference type="AlphaFoldDB" id="A0A806FG03"/>
<dbReference type="InterPro" id="IPR036610">
    <property type="entry name" value="PEBP-like_sf"/>
</dbReference>
<dbReference type="CDD" id="cd00865">
    <property type="entry name" value="PEBP_bact_arch"/>
    <property type="match status" value="1"/>
</dbReference>
<reference evidence="2 3" key="1">
    <citation type="journal article" date="2011" name="J. Bacteriol.">
        <title>Genome Sequence of the Probiotic Strain Bifidobacterium animalis subsp. lactis CNCM I-2494.</title>
        <authorList>
            <person name="Chervaux C."/>
            <person name="Grimaldi C."/>
            <person name="Bolotin A."/>
            <person name="Quinquis B."/>
            <person name="Legrain-Raspaud S."/>
            <person name="van Hylckama Vlieg J.E."/>
            <person name="Denariaz G."/>
            <person name="Smokvina T."/>
        </authorList>
    </citation>
    <scope>NUCLEOTIDE SEQUENCE [LARGE SCALE GENOMIC DNA]</scope>
    <source>
        <strain evidence="2 3">CNCM I-2494</strain>
    </source>
</reference>
<evidence type="ECO:0000313" key="2">
    <source>
        <dbReference type="EMBL" id="AEK29677.1"/>
    </source>
</evidence>
<dbReference type="KEGG" id="bnm:BALAC2494_00898"/>